<evidence type="ECO:0000313" key="2">
    <source>
        <dbReference type="EMBL" id="CAF1452265.1"/>
    </source>
</evidence>
<dbReference type="EMBL" id="CAJNOI010000223">
    <property type="protein sequence ID" value="CAF1194540.1"/>
    <property type="molecule type" value="Genomic_DNA"/>
</dbReference>
<dbReference type="Proteomes" id="UP000663832">
    <property type="component" value="Unassembled WGS sequence"/>
</dbReference>
<reference evidence="1" key="1">
    <citation type="submission" date="2021-02" db="EMBL/GenBank/DDBJ databases">
        <authorList>
            <person name="Nowell W R."/>
        </authorList>
    </citation>
    <scope>NUCLEOTIDE SEQUENCE</scope>
</reference>
<dbReference type="OrthoDB" id="10011568at2759"/>
<sequence>MGCCHAKTSTITTPNIQNSLPKDDEVCPPRFASSLPTHPCRLTEFDDYSLERRFATQYTVTANIRINSPFRVDPYECYRQPDPQTMTLLTSKIIDEVEDKLVTNLSTGQLRMAADGDMSYSFKTFGFKRNVMNESQLSPTVIEAALTHIIDHLDEHPNLVAALKTAKIGYHDRGMMLDDLGVRVFVINGTKSNNAS</sequence>
<dbReference type="AlphaFoldDB" id="A0A814VYR5"/>
<dbReference type="EMBL" id="CAJNOM010000463">
    <property type="protein sequence ID" value="CAF1452265.1"/>
    <property type="molecule type" value="Genomic_DNA"/>
</dbReference>
<evidence type="ECO:0000313" key="4">
    <source>
        <dbReference type="Proteomes" id="UP000663877"/>
    </source>
</evidence>
<comment type="caution">
    <text evidence="1">The sequence shown here is derived from an EMBL/GenBank/DDBJ whole genome shotgun (WGS) entry which is preliminary data.</text>
</comment>
<gene>
    <name evidence="1" type="ORF">BJG266_LOCUS26533</name>
    <name evidence="2" type="ORF">QVE165_LOCUS40370</name>
</gene>
<name>A0A814VYR5_9BILA</name>
<protein>
    <submittedName>
        <fullName evidence="1">Uncharacterized protein</fullName>
    </submittedName>
</protein>
<dbReference type="Proteomes" id="UP000663877">
    <property type="component" value="Unassembled WGS sequence"/>
</dbReference>
<accession>A0A814VYR5</accession>
<evidence type="ECO:0000313" key="3">
    <source>
        <dbReference type="Proteomes" id="UP000663832"/>
    </source>
</evidence>
<organism evidence="1 4">
    <name type="scientific">Adineta steineri</name>
    <dbReference type="NCBI Taxonomy" id="433720"/>
    <lineage>
        <taxon>Eukaryota</taxon>
        <taxon>Metazoa</taxon>
        <taxon>Spiralia</taxon>
        <taxon>Gnathifera</taxon>
        <taxon>Rotifera</taxon>
        <taxon>Eurotatoria</taxon>
        <taxon>Bdelloidea</taxon>
        <taxon>Adinetida</taxon>
        <taxon>Adinetidae</taxon>
        <taxon>Adineta</taxon>
    </lineage>
</organism>
<evidence type="ECO:0000313" key="1">
    <source>
        <dbReference type="EMBL" id="CAF1194540.1"/>
    </source>
</evidence>
<proteinExistence type="predicted"/>
<keyword evidence="3" id="KW-1185">Reference proteome</keyword>